<dbReference type="SUPFAM" id="SSF47090">
    <property type="entry name" value="PGBD-like"/>
    <property type="match status" value="2"/>
</dbReference>
<accession>A0A0A8B6U4</accession>
<evidence type="ECO:0000313" key="2">
    <source>
        <dbReference type="EMBL" id="AJC12538.1"/>
    </source>
</evidence>
<evidence type="ECO:0000259" key="1">
    <source>
        <dbReference type="Pfam" id="PF01471"/>
    </source>
</evidence>
<dbReference type="EMBL" id="CP009302">
    <property type="protein sequence ID" value="AJC12538.1"/>
    <property type="molecule type" value="Genomic_DNA"/>
</dbReference>
<dbReference type="InterPro" id="IPR002477">
    <property type="entry name" value="Peptidoglycan-bd-like"/>
</dbReference>
<proteinExistence type="predicted"/>
<dbReference type="Pfam" id="PF01471">
    <property type="entry name" value="PG_binding_1"/>
    <property type="match status" value="2"/>
</dbReference>
<dbReference type="AlphaFoldDB" id="A0A0A8B6U4"/>
<reference evidence="3" key="1">
    <citation type="submission" date="2014-08" db="EMBL/GenBank/DDBJ databases">
        <title>Coriobacteriaceae sp. complete genome.</title>
        <authorList>
            <person name="Looft T."/>
            <person name="Bayles D.O."/>
            <person name="Stanton T.B."/>
        </authorList>
    </citation>
    <scope>NUCLEOTIDE SEQUENCE [LARGE SCALE GENOMIC DNA]</scope>
    <source>
        <strain evidence="3">68-1-3</strain>
    </source>
</reference>
<sequence>MAHMETIRLNNTGSAVEDVQQRLVVVGLLDESDVDGVFGPSTASAVRAFCAQSGLPSGDEVDDKVWAALVDATYRLGDRTLYLRLPHFHGRDVLDLQQALGALGFSCGNDDGIFGAHTEDALRRFQLNMGLPSDGIAGAYTYACIRNLHHSWEGKGTIKLPVNLGFARAANVLESRSLCLFGTDGFTRSVASRMSNLALATNPASRIVSAEALSVLPSEDMLLVHIVLPGEESAEGTPRVAYGGEGSLARRLDSALSRATVAQTSRIAIELPGSTWEDAGEDRSAQHYAITLLDALCAALS</sequence>
<dbReference type="KEGG" id="cbac:JI75_07540"/>
<dbReference type="Gene3D" id="1.10.101.10">
    <property type="entry name" value="PGBD-like superfamily/PGBD"/>
    <property type="match status" value="2"/>
</dbReference>
<dbReference type="InterPro" id="IPR036366">
    <property type="entry name" value="PGBDSf"/>
</dbReference>
<feature type="domain" description="Peptidoglycan binding-like" evidence="1">
    <location>
        <begin position="12"/>
        <end position="69"/>
    </location>
</feature>
<name>A0A0A8B6U4_9ACTN</name>
<dbReference type="HOGENOM" id="CLU_079821_0_0_11"/>
<dbReference type="STRING" id="1531429.JI75_07540"/>
<dbReference type="OrthoDB" id="9810670at2"/>
<protein>
    <submittedName>
        <fullName evidence="2">Peptidoglycan-binding protein</fullName>
    </submittedName>
</protein>
<reference evidence="2 3" key="2">
    <citation type="journal article" date="2015" name="Genome Announc.">
        <title>Complete Genome Sequence of Coriobacteriaceae Strain 68-1-3, a Novel Mucus-Degrading Isolate from the Swine Intestinal Tract.</title>
        <authorList>
            <person name="Looft T."/>
            <person name="Bayles D.O."/>
            <person name="Alt D.P."/>
            <person name="Stanton T.B."/>
        </authorList>
    </citation>
    <scope>NUCLEOTIDE SEQUENCE [LARGE SCALE GENOMIC DNA]</scope>
    <source>
        <strain evidence="2 3">68-1-3</strain>
    </source>
</reference>
<dbReference type="InterPro" id="IPR036365">
    <property type="entry name" value="PGBD-like_sf"/>
</dbReference>
<gene>
    <name evidence="2" type="ORF">JI75_07540</name>
</gene>
<feature type="domain" description="Peptidoglycan binding-like" evidence="1">
    <location>
        <begin position="90"/>
        <end position="143"/>
    </location>
</feature>
<organism evidence="2 3">
    <name type="scientific">Berryella intestinalis</name>
    <dbReference type="NCBI Taxonomy" id="1531429"/>
    <lineage>
        <taxon>Bacteria</taxon>
        <taxon>Bacillati</taxon>
        <taxon>Actinomycetota</taxon>
        <taxon>Coriobacteriia</taxon>
        <taxon>Eggerthellales</taxon>
        <taxon>Eggerthellaceae</taxon>
        <taxon>Berryella</taxon>
    </lineage>
</organism>
<dbReference type="Proteomes" id="UP000031121">
    <property type="component" value="Chromosome"/>
</dbReference>
<evidence type="ECO:0000313" key="3">
    <source>
        <dbReference type="Proteomes" id="UP000031121"/>
    </source>
</evidence>
<keyword evidence="3" id="KW-1185">Reference proteome</keyword>